<dbReference type="GO" id="GO:0008033">
    <property type="term" value="P:tRNA processing"/>
    <property type="evidence" value="ECO:0007669"/>
    <property type="project" value="UniProtKB-KW"/>
</dbReference>
<keyword evidence="5" id="KW-0963">Cytoplasm</keyword>
<dbReference type="GO" id="GO:0006450">
    <property type="term" value="P:regulation of translational fidelity"/>
    <property type="evidence" value="ECO:0007669"/>
    <property type="project" value="TreeGrafter"/>
</dbReference>
<dbReference type="NCBIfam" id="TIGR00057">
    <property type="entry name" value="L-threonylcarbamoyladenylate synthase"/>
    <property type="match status" value="1"/>
</dbReference>
<dbReference type="PIRSF" id="PIRSF004930">
    <property type="entry name" value="Tln_factor_SUA5"/>
    <property type="match status" value="1"/>
</dbReference>
<dbReference type="EMBL" id="CAFBLS010000073">
    <property type="protein sequence ID" value="CAB4871747.1"/>
    <property type="molecule type" value="Genomic_DNA"/>
</dbReference>
<name>A0A6J7DME5_9ZZZZ</name>
<evidence type="ECO:0000256" key="11">
    <source>
        <dbReference type="ARBA" id="ARBA00029774"/>
    </source>
</evidence>
<protein>
    <recommendedName>
        <fullName evidence="4">Threonylcarbamoyl-AMP synthase</fullName>
        <ecNumber evidence="3">2.7.7.87</ecNumber>
    </recommendedName>
    <alternativeName>
        <fullName evidence="11">L-threonylcarbamoyladenylate synthase</fullName>
    </alternativeName>
</protein>
<dbReference type="Pfam" id="PF01300">
    <property type="entry name" value="Sua5_yciO_yrdC"/>
    <property type="match status" value="1"/>
</dbReference>
<feature type="domain" description="YrdC-like" evidence="13">
    <location>
        <begin position="4"/>
        <end position="200"/>
    </location>
</feature>
<keyword evidence="7" id="KW-0819">tRNA processing</keyword>
<dbReference type="InterPro" id="IPR005145">
    <property type="entry name" value="Sua5_C"/>
</dbReference>
<sequence>MRLTTDPRVAAEALARGDLAGLPTETVYGLGARADQARAIARIYAAKGRPADHPLIVHIAQASNLDSWGLRVPAYARELIAELWPGPLTIVVDRSPRAHDFVTGGQPSVALRVSAHPLMAEVLDHLGALGGDPSIGIAAPSANRFGRVSPTTAAHVISELADFMTDDDVVLDGGECAVGVESTIVDCTGELPRLLRQGAVTADDITRITGLAVGAGSSIRASGTLDSHYSPAADVQLIEREQLTELLGDHPRERRSATGLLAMAHVSTPAGIVRLAAPQTSDDYAQCLYAALREADALELDTVLAIAPEPSGIGAAVIDRLTRAAHRA</sequence>
<evidence type="ECO:0000256" key="8">
    <source>
        <dbReference type="ARBA" id="ARBA00022695"/>
    </source>
</evidence>
<dbReference type="GO" id="GO:0000049">
    <property type="term" value="F:tRNA binding"/>
    <property type="evidence" value="ECO:0007669"/>
    <property type="project" value="TreeGrafter"/>
</dbReference>
<evidence type="ECO:0000256" key="2">
    <source>
        <dbReference type="ARBA" id="ARBA00007663"/>
    </source>
</evidence>
<organism evidence="14">
    <name type="scientific">freshwater metagenome</name>
    <dbReference type="NCBI Taxonomy" id="449393"/>
    <lineage>
        <taxon>unclassified sequences</taxon>
        <taxon>metagenomes</taxon>
        <taxon>ecological metagenomes</taxon>
    </lineage>
</organism>
<dbReference type="InterPro" id="IPR017945">
    <property type="entry name" value="DHBP_synth_RibB-like_a/b_dom"/>
</dbReference>
<dbReference type="Pfam" id="PF03481">
    <property type="entry name" value="Sua5_C"/>
    <property type="match status" value="1"/>
</dbReference>
<evidence type="ECO:0000256" key="5">
    <source>
        <dbReference type="ARBA" id="ARBA00022490"/>
    </source>
</evidence>
<comment type="catalytic activity">
    <reaction evidence="12">
        <text>L-threonine + hydrogencarbonate + ATP = L-threonylcarbamoyladenylate + diphosphate + H2O</text>
        <dbReference type="Rhea" id="RHEA:36407"/>
        <dbReference type="ChEBI" id="CHEBI:15377"/>
        <dbReference type="ChEBI" id="CHEBI:17544"/>
        <dbReference type="ChEBI" id="CHEBI:30616"/>
        <dbReference type="ChEBI" id="CHEBI:33019"/>
        <dbReference type="ChEBI" id="CHEBI:57926"/>
        <dbReference type="ChEBI" id="CHEBI:73682"/>
        <dbReference type="EC" id="2.7.7.87"/>
    </reaction>
</comment>
<dbReference type="Gene3D" id="3.40.50.11030">
    <property type="entry name" value="Threonylcarbamoyl-AMP synthase, C-terminal domain"/>
    <property type="match status" value="1"/>
</dbReference>
<evidence type="ECO:0000256" key="1">
    <source>
        <dbReference type="ARBA" id="ARBA00004496"/>
    </source>
</evidence>
<dbReference type="Gene3D" id="3.90.870.10">
    <property type="entry name" value="DHBP synthase"/>
    <property type="match status" value="1"/>
</dbReference>
<gene>
    <name evidence="14" type="ORF">UFOPK3402_00733</name>
</gene>
<dbReference type="InterPro" id="IPR038385">
    <property type="entry name" value="Sua5/YwlC_C"/>
</dbReference>
<evidence type="ECO:0000256" key="7">
    <source>
        <dbReference type="ARBA" id="ARBA00022694"/>
    </source>
</evidence>
<keyword evidence="9" id="KW-0547">Nucleotide-binding</keyword>
<dbReference type="PANTHER" id="PTHR17490:SF16">
    <property type="entry name" value="THREONYLCARBAMOYL-AMP SYNTHASE"/>
    <property type="match status" value="1"/>
</dbReference>
<dbReference type="InterPro" id="IPR050156">
    <property type="entry name" value="TC-AMP_synthase_SUA5"/>
</dbReference>
<comment type="subcellular location">
    <subcellularLocation>
        <location evidence="1">Cytoplasm</location>
    </subcellularLocation>
</comment>
<reference evidence="14" key="1">
    <citation type="submission" date="2020-05" db="EMBL/GenBank/DDBJ databases">
        <authorList>
            <person name="Chiriac C."/>
            <person name="Salcher M."/>
            <person name="Ghai R."/>
            <person name="Kavagutti S V."/>
        </authorList>
    </citation>
    <scope>NUCLEOTIDE SEQUENCE</scope>
</reference>
<dbReference type="InterPro" id="IPR006070">
    <property type="entry name" value="Sua5-like_dom"/>
</dbReference>
<proteinExistence type="inferred from homology"/>
<dbReference type="PANTHER" id="PTHR17490">
    <property type="entry name" value="SUA5"/>
    <property type="match status" value="1"/>
</dbReference>
<evidence type="ECO:0000256" key="9">
    <source>
        <dbReference type="ARBA" id="ARBA00022741"/>
    </source>
</evidence>
<keyword evidence="6" id="KW-0808">Transferase</keyword>
<keyword evidence="10" id="KW-0067">ATP-binding</keyword>
<dbReference type="GO" id="GO:0003725">
    <property type="term" value="F:double-stranded RNA binding"/>
    <property type="evidence" value="ECO:0007669"/>
    <property type="project" value="InterPro"/>
</dbReference>
<dbReference type="AlphaFoldDB" id="A0A6J7DME5"/>
<evidence type="ECO:0000256" key="3">
    <source>
        <dbReference type="ARBA" id="ARBA00012584"/>
    </source>
</evidence>
<evidence type="ECO:0000256" key="4">
    <source>
        <dbReference type="ARBA" id="ARBA00015492"/>
    </source>
</evidence>
<dbReference type="GO" id="GO:0005524">
    <property type="term" value="F:ATP binding"/>
    <property type="evidence" value="ECO:0007669"/>
    <property type="project" value="UniProtKB-KW"/>
</dbReference>
<accession>A0A6J7DME5</accession>
<comment type="similarity">
    <text evidence="2">Belongs to the SUA5 family.</text>
</comment>
<dbReference type="GO" id="GO:0005737">
    <property type="term" value="C:cytoplasm"/>
    <property type="evidence" value="ECO:0007669"/>
    <property type="project" value="UniProtKB-SubCell"/>
</dbReference>
<keyword evidence="8" id="KW-0548">Nucleotidyltransferase</keyword>
<evidence type="ECO:0000259" key="13">
    <source>
        <dbReference type="PROSITE" id="PS51163"/>
    </source>
</evidence>
<dbReference type="PROSITE" id="PS51163">
    <property type="entry name" value="YRDC"/>
    <property type="match status" value="1"/>
</dbReference>
<evidence type="ECO:0000256" key="12">
    <source>
        <dbReference type="ARBA" id="ARBA00048366"/>
    </source>
</evidence>
<dbReference type="GO" id="GO:0061710">
    <property type="term" value="F:L-threonylcarbamoyladenylate synthase"/>
    <property type="evidence" value="ECO:0007669"/>
    <property type="project" value="UniProtKB-EC"/>
</dbReference>
<dbReference type="SUPFAM" id="SSF55821">
    <property type="entry name" value="YrdC/RibB"/>
    <property type="match status" value="1"/>
</dbReference>
<evidence type="ECO:0000313" key="14">
    <source>
        <dbReference type="EMBL" id="CAB4871747.1"/>
    </source>
</evidence>
<dbReference type="InterPro" id="IPR010923">
    <property type="entry name" value="T(6)A37_SUA5"/>
</dbReference>
<evidence type="ECO:0000256" key="6">
    <source>
        <dbReference type="ARBA" id="ARBA00022679"/>
    </source>
</evidence>
<evidence type="ECO:0000256" key="10">
    <source>
        <dbReference type="ARBA" id="ARBA00022840"/>
    </source>
</evidence>
<dbReference type="EC" id="2.7.7.87" evidence="3"/>